<dbReference type="Proteomes" id="UP000831786">
    <property type="component" value="Chromosome"/>
</dbReference>
<keyword evidence="3" id="KW-1185">Reference proteome</keyword>
<feature type="domain" description="Metallo-beta-lactamase" evidence="1">
    <location>
        <begin position="35"/>
        <end position="199"/>
    </location>
</feature>
<dbReference type="SUPFAM" id="SSF56281">
    <property type="entry name" value="Metallo-hydrolase/oxidoreductase"/>
    <property type="match status" value="1"/>
</dbReference>
<dbReference type="Pfam" id="PF00753">
    <property type="entry name" value="Lactamase_B"/>
    <property type="match status" value="1"/>
</dbReference>
<dbReference type="InterPro" id="IPR036866">
    <property type="entry name" value="RibonucZ/Hydroxyglut_hydro"/>
</dbReference>
<evidence type="ECO:0000259" key="1">
    <source>
        <dbReference type="SMART" id="SM00849"/>
    </source>
</evidence>
<name>A0ABY4FQU2_9MICO</name>
<dbReference type="PANTHER" id="PTHR46233:SF4">
    <property type="entry name" value="METALLO-BETA-LACTAMASE DOMAIN-CONTAINING PROTEIN"/>
    <property type="match status" value="1"/>
</dbReference>
<gene>
    <name evidence="2" type="ORF">MUN78_07415</name>
</gene>
<evidence type="ECO:0000313" key="2">
    <source>
        <dbReference type="EMBL" id="UOQ58642.1"/>
    </source>
</evidence>
<dbReference type="InterPro" id="IPR001279">
    <property type="entry name" value="Metallo-B-lactamas"/>
</dbReference>
<dbReference type="InterPro" id="IPR051453">
    <property type="entry name" value="MBL_Glyoxalase_II"/>
</dbReference>
<dbReference type="RefSeq" id="WP_244729733.1">
    <property type="nucleotide sequence ID" value="NZ_CP095045.1"/>
</dbReference>
<accession>A0ABY4FQU2</accession>
<dbReference type="SMART" id="SM00849">
    <property type="entry name" value="Lactamase_B"/>
    <property type="match status" value="1"/>
</dbReference>
<evidence type="ECO:0000313" key="3">
    <source>
        <dbReference type="Proteomes" id="UP000831786"/>
    </source>
</evidence>
<dbReference type="EMBL" id="CP095045">
    <property type="protein sequence ID" value="UOQ58642.1"/>
    <property type="molecule type" value="Genomic_DNA"/>
</dbReference>
<sequence>MTTGTGAQARIERIITTGVLGAGRPGYPAGGVPIENNVWLLGDDDAVLVIDAAHDADAIARAVGDREALGILLTHGHEDHVNAAVETARRLDTHLYLHPADLFLWEETHGDRTPDFELAEGATFLVAGAEVATLHTPGHTPGSVCFALPALRTVFSGDTLFEGGPGATRWDYSSFPGIVESIRTRLFPLPAETVAHPGHGADTTIGAEAPALEDWLARGW</sequence>
<dbReference type="CDD" id="cd06262">
    <property type="entry name" value="metallo-hydrolase-like_MBL-fold"/>
    <property type="match status" value="1"/>
</dbReference>
<organism evidence="2 3">
    <name type="scientific">Leucobacter allii</name>
    <dbReference type="NCBI Taxonomy" id="2932247"/>
    <lineage>
        <taxon>Bacteria</taxon>
        <taxon>Bacillati</taxon>
        <taxon>Actinomycetota</taxon>
        <taxon>Actinomycetes</taxon>
        <taxon>Micrococcales</taxon>
        <taxon>Microbacteriaceae</taxon>
        <taxon>Leucobacter</taxon>
    </lineage>
</organism>
<proteinExistence type="predicted"/>
<dbReference type="Gene3D" id="3.60.15.10">
    <property type="entry name" value="Ribonuclease Z/Hydroxyacylglutathione hydrolase-like"/>
    <property type="match status" value="1"/>
</dbReference>
<protein>
    <submittedName>
        <fullName evidence="2">MBL fold metallo-hydrolase</fullName>
    </submittedName>
</protein>
<reference evidence="2 3" key="1">
    <citation type="submission" date="2022-04" db="EMBL/GenBank/DDBJ databases">
        <title>Leucobacter sp. isolated from rhizosphere of garlic.</title>
        <authorList>
            <person name="Won M."/>
            <person name="Lee C.-M."/>
            <person name="Woen H.-Y."/>
            <person name="Kwon S.-W."/>
        </authorList>
    </citation>
    <scope>NUCLEOTIDE SEQUENCE [LARGE SCALE GENOMIC DNA]</scope>
    <source>
        <strain evidence="2 3">H21R-40</strain>
    </source>
</reference>
<dbReference type="PANTHER" id="PTHR46233">
    <property type="entry name" value="HYDROXYACYLGLUTATHIONE HYDROLASE GLOC"/>
    <property type="match status" value="1"/>
</dbReference>